<organism evidence="1 2">
    <name type="scientific">Streptomyces lichenis</name>
    <dbReference type="NCBI Taxonomy" id="2306967"/>
    <lineage>
        <taxon>Bacteria</taxon>
        <taxon>Bacillati</taxon>
        <taxon>Actinomycetota</taxon>
        <taxon>Actinomycetes</taxon>
        <taxon>Kitasatosporales</taxon>
        <taxon>Streptomycetaceae</taxon>
        <taxon>Streptomyces</taxon>
    </lineage>
</organism>
<dbReference type="Proteomes" id="UP001522868">
    <property type="component" value="Unassembled WGS sequence"/>
</dbReference>
<keyword evidence="2" id="KW-1185">Reference proteome</keyword>
<name>A0ABT0IFQ0_9ACTN</name>
<reference evidence="1 2" key="1">
    <citation type="submission" date="2022-04" db="EMBL/GenBank/DDBJ databases">
        <title>Streptomyces sp. nov. LCR6-01 isolated from Lichen of Dirinaria sp.</title>
        <authorList>
            <person name="Kanchanasin P."/>
            <person name="Tanasupawat S."/>
            <person name="Phongsopitanun W."/>
        </authorList>
    </citation>
    <scope>NUCLEOTIDE SEQUENCE [LARGE SCALE GENOMIC DNA]</scope>
    <source>
        <strain evidence="1 2">LCR6-01</strain>
    </source>
</reference>
<sequence>MSRPFISRVVPLKRDLRYDRSTGRAHLPVRVCLRDGTAISTTLDLAPGQVELLYIQLERGIELREDTLRQA</sequence>
<proteinExistence type="predicted"/>
<dbReference type="RefSeq" id="WP_248635979.1">
    <property type="nucleotide sequence ID" value="NZ_JALPTH010000024.1"/>
</dbReference>
<evidence type="ECO:0000313" key="1">
    <source>
        <dbReference type="EMBL" id="MCK8680163.1"/>
    </source>
</evidence>
<gene>
    <name evidence="1" type="ORF">M1O15_22740</name>
</gene>
<evidence type="ECO:0000313" key="2">
    <source>
        <dbReference type="Proteomes" id="UP001522868"/>
    </source>
</evidence>
<comment type="caution">
    <text evidence="1">The sequence shown here is derived from an EMBL/GenBank/DDBJ whole genome shotgun (WGS) entry which is preliminary data.</text>
</comment>
<protein>
    <submittedName>
        <fullName evidence="1">Uncharacterized protein</fullName>
    </submittedName>
</protein>
<accession>A0ABT0IFQ0</accession>
<dbReference type="EMBL" id="JALPTH010000024">
    <property type="protein sequence ID" value="MCK8680163.1"/>
    <property type="molecule type" value="Genomic_DNA"/>
</dbReference>